<evidence type="ECO:0000256" key="1">
    <source>
        <dbReference type="ARBA" id="ARBA00004141"/>
    </source>
</evidence>
<accession>A0ABV9FUX6</accession>
<dbReference type="GO" id="GO:0004671">
    <property type="term" value="F:protein C-terminal S-isoprenylcysteine carboxyl O-methyltransferase activity"/>
    <property type="evidence" value="ECO:0007669"/>
    <property type="project" value="UniProtKB-EC"/>
</dbReference>
<name>A0ABV9FUX6_9NOCA</name>
<evidence type="ECO:0000313" key="6">
    <source>
        <dbReference type="EMBL" id="MFC4605592.1"/>
    </source>
</evidence>
<dbReference type="Proteomes" id="UP001595914">
    <property type="component" value="Unassembled WGS sequence"/>
</dbReference>
<comment type="caution">
    <text evidence="6">The sequence shown here is derived from an EMBL/GenBank/DDBJ whole genome shotgun (WGS) entry which is preliminary data.</text>
</comment>
<keyword evidence="6" id="KW-0489">Methyltransferase</keyword>
<evidence type="ECO:0000256" key="4">
    <source>
        <dbReference type="ARBA" id="ARBA00023136"/>
    </source>
</evidence>
<gene>
    <name evidence="6" type="ORF">ACFO6S_17975</name>
</gene>
<dbReference type="GO" id="GO:0032259">
    <property type="term" value="P:methylation"/>
    <property type="evidence" value="ECO:0007669"/>
    <property type="project" value="UniProtKB-KW"/>
</dbReference>
<keyword evidence="4 5" id="KW-0472">Membrane</keyword>
<evidence type="ECO:0000256" key="5">
    <source>
        <dbReference type="SAM" id="Phobius"/>
    </source>
</evidence>
<evidence type="ECO:0000256" key="2">
    <source>
        <dbReference type="ARBA" id="ARBA00022692"/>
    </source>
</evidence>
<evidence type="ECO:0000256" key="3">
    <source>
        <dbReference type="ARBA" id="ARBA00022989"/>
    </source>
</evidence>
<dbReference type="EC" id="2.1.1.334" evidence="6"/>
<dbReference type="InterPro" id="IPR007269">
    <property type="entry name" value="ICMT_MeTrfase"/>
</dbReference>
<organism evidence="6 7">
    <name type="scientific">Rhodococcus kronopolitis</name>
    <dbReference type="NCBI Taxonomy" id="1460226"/>
    <lineage>
        <taxon>Bacteria</taxon>
        <taxon>Bacillati</taxon>
        <taxon>Actinomycetota</taxon>
        <taxon>Actinomycetes</taxon>
        <taxon>Mycobacteriales</taxon>
        <taxon>Nocardiaceae</taxon>
        <taxon>Rhodococcus</taxon>
    </lineage>
</organism>
<feature type="transmembrane region" description="Helical" evidence="5">
    <location>
        <begin position="79"/>
        <end position="96"/>
    </location>
</feature>
<dbReference type="PANTHER" id="PTHR12714">
    <property type="entry name" value="PROTEIN-S ISOPRENYLCYSTEINE O-METHYLTRANSFERASE"/>
    <property type="match status" value="1"/>
</dbReference>
<dbReference type="EC" id="2.1.1.100" evidence="6"/>
<dbReference type="RefSeq" id="WP_378419309.1">
    <property type="nucleotide sequence ID" value="NZ_JBHSFO010000012.1"/>
</dbReference>
<keyword evidence="3 5" id="KW-1133">Transmembrane helix</keyword>
<proteinExistence type="predicted"/>
<feature type="transmembrane region" description="Helical" evidence="5">
    <location>
        <begin position="50"/>
        <end position="72"/>
    </location>
</feature>
<reference evidence="7" key="1">
    <citation type="journal article" date="2019" name="Int. J. Syst. Evol. Microbiol.">
        <title>The Global Catalogue of Microorganisms (GCM) 10K type strain sequencing project: providing services to taxonomists for standard genome sequencing and annotation.</title>
        <authorList>
            <consortium name="The Broad Institute Genomics Platform"/>
            <consortium name="The Broad Institute Genome Sequencing Center for Infectious Disease"/>
            <person name="Wu L."/>
            <person name="Ma J."/>
        </authorList>
    </citation>
    <scope>NUCLEOTIDE SEQUENCE [LARGE SCALE GENOMIC DNA]</scope>
    <source>
        <strain evidence="7">CCUG 54520</strain>
    </source>
</reference>
<sequence length="198" mass="20604">MSSPQPYFAAHPAAAAVLALAAAAWAVSEYLIGRSHPVGAGEDPDAGSGLAVGLGLLVAYGGGLAVSLLVPATVITTGAGWLFVAGLVIAAAGQGLRLRAVHDLGSSFSFAVRTPPGRTVIDTGLYRRIRHPSYSGALACAFGFTVAYTNWLAPLAVLGLLLAYAVRIPREERVLAEGLGAPYRAYMRRTKRLIPFVF</sequence>
<keyword evidence="6" id="KW-0808">Transferase</keyword>
<protein>
    <submittedName>
        <fullName evidence="6">Methyltransferase family protein</fullName>
        <ecNumber evidence="6">2.1.1.100</ecNumber>
        <ecNumber evidence="6">2.1.1.334</ecNumber>
    </submittedName>
</protein>
<comment type="subcellular location">
    <subcellularLocation>
        <location evidence="1">Membrane</location>
        <topology evidence="1">Multi-pass membrane protein</topology>
    </subcellularLocation>
</comment>
<dbReference type="EMBL" id="JBHSFO010000012">
    <property type="protein sequence ID" value="MFC4605592.1"/>
    <property type="molecule type" value="Genomic_DNA"/>
</dbReference>
<feature type="transmembrane region" description="Helical" evidence="5">
    <location>
        <begin position="136"/>
        <end position="166"/>
    </location>
</feature>
<keyword evidence="7" id="KW-1185">Reference proteome</keyword>
<dbReference type="PANTHER" id="PTHR12714:SF9">
    <property type="entry name" value="PROTEIN-S-ISOPRENYLCYSTEINE O-METHYLTRANSFERASE"/>
    <property type="match status" value="1"/>
</dbReference>
<keyword evidence="2 5" id="KW-0812">Transmembrane</keyword>
<evidence type="ECO:0000313" key="7">
    <source>
        <dbReference type="Proteomes" id="UP001595914"/>
    </source>
</evidence>
<dbReference type="Gene3D" id="1.20.120.1630">
    <property type="match status" value="1"/>
</dbReference>
<dbReference type="Pfam" id="PF04140">
    <property type="entry name" value="ICMT"/>
    <property type="match status" value="1"/>
</dbReference>